<evidence type="ECO:0000313" key="3">
    <source>
        <dbReference type="Proteomes" id="UP000006844"/>
    </source>
</evidence>
<organism evidence="2 3">
    <name type="scientific">Terriglobus saanensis (strain ATCC BAA-1853 / DSM 23119 / SP1PR4)</name>
    <dbReference type="NCBI Taxonomy" id="401053"/>
    <lineage>
        <taxon>Bacteria</taxon>
        <taxon>Pseudomonadati</taxon>
        <taxon>Acidobacteriota</taxon>
        <taxon>Terriglobia</taxon>
        <taxon>Terriglobales</taxon>
        <taxon>Acidobacteriaceae</taxon>
        <taxon>Terriglobus</taxon>
    </lineage>
</organism>
<name>E8V515_TERSS</name>
<feature type="compositionally biased region" description="Basic residues" evidence="1">
    <location>
        <begin position="11"/>
        <end position="21"/>
    </location>
</feature>
<dbReference type="RefSeq" id="WP_013569434.1">
    <property type="nucleotide sequence ID" value="NC_014963.1"/>
</dbReference>
<dbReference type="EMBL" id="CP002467">
    <property type="protein sequence ID" value="ADV83702.1"/>
    <property type="molecule type" value="Genomic_DNA"/>
</dbReference>
<reference evidence="2 3" key="1">
    <citation type="journal article" date="2012" name="Stand. Genomic Sci.">
        <title>Complete genome sequence of Terriglobus saanensis type strain SP1PR4(T), an Acidobacteria from tundra soil.</title>
        <authorList>
            <person name="Rawat S.R."/>
            <person name="Mannisto M.K."/>
            <person name="Starovoytov V."/>
            <person name="Goodwin L."/>
            <person name="Nolan M."/>
            <person name="Hauser L."/>
            <person name="Land M."/>
            <person name="Davenport K.W."/>
            <person name="Woyke T."/>
            <person name="Haggblom M.M."/>
        </authorList>
    </citation>
    <scope>NUCLEOTIDE SEQUENCE</scope>
    <source>
        <strain evidence="3">ATCC BAA-1853 / DSM 23119 / SP1PR4</strain>
    </source>
</reference>
<proteinExistence type="predicted"/>
<evidence type="ECO:0000256" key="1">
    <source>
        <dbReference type="SAM" id="MobiDB-lite"/>
    </source>
</evidence>
<gene>
    <name evidence="2" type="ordered locus">AciPR4_2942</name>
</gene>
<dbReference type="Proteomes" id="UP000006844">
    <property type="component" value="Chromosome"/>
</dbReference>
<dbReference type="KEGG" id="tsa:AciPR4_2942"/>
<keyword evidence="3" id="KW-1185">Reference proteome</keyword>
<accession>E8V515</accession>
<evidence type="ECO:0000313" key="2">
    <source>
        <dbReference type="EMBL" id="ADV83702.1"/>
    </source>
</evidence>
<feature type="region of interest" description="Disordered" evidence="1">
    <location>
        <begin position="1"/>
        <end position="29"/>
    </location>
</feature>
<dbReference type="STRING" id="401053.AciPR4_2942"/>
<protein>
    <submittedName>
        <fullName evidence="2">Uncharacterized protein</fullName>
    </submittedName>
</protein>
<sequence>MLLQTEAKTSRPQRLRGRGRRSQSIGTKLTEQEESACLAAAEKAGKAPSEWARDVLVSSARYRESSQDAPLFVELQALRLLLINTLEPLLRGEKMTPEQFKEMLRYVKTNKRKAAADMLASYAEGTTEQP</sequence>
<dbReference type="AlphaFoldDB" id="E8V515"/>
<dbReference type="HOGENOM" id="CLU_158535_0_0_0"/>